<keyword evidence="1" id="KW-0812">Transmembrane</keyword>
<reference evidence="3" key="1">
    <citation type="journal article" date="2022" name="Microbiol. Resour. Announc.">
        <title>Draft Genome Sequence of a Methanogenic Archaeon from West Spitsbergen Permafrost.</title>
        <authorList>
            <person name="Trubitsyn V."/>
            <person name="Rivkina E."/>
            <person name="Shcherbakova V."/>
        </authorList>
    </citation>
    <scope>NUCLEOTIDE SEQUENCE [LARGE SCALE GENOMIC DNA]</scope>
    <source>
        <strain evidence="3">VT</strain>
    </source>
</reference>
<feature type="transmembrane region" description="Helical" evidence="1">
    <location>
        <begin position="40"/>
        <end position="62"/>
    </location>
</feature>
<dbReference type="RefSeq" id="WP_223790163.1">
    <property type="nucleotide sequence ID" value="NZ_JAIOUQ010000001.1"/>
</dbReference>
<gene>
    <name evidence="2" type="ORF">K8N75_00225</name>
</gene>
<keyword evidence="1" id="KW-1133">Transmembrane helix</keyword>
<evidence type="ECO:0000256" key="1">
    <source>
        <dbReference type="SAM" id="Phobius"/>
    </source>
</evidence>
<accession>A0A8T5UKX4</accession>
<comment type="caution">
    <text evidence="2">The sequence shown here is derived from an EMBL/GenBank/DDBJ whole genome shotgun (WGS) entry which is preliminary data.</text>
</comment>
<sequence length="77" mass="8907">MGLRELDLKDTYDSDTDDLLIQLGVSYTNPANYISEYLKIILFSFSLFTYIFLLGITVRYFIEGLILALRGTIQFKL</sequence>
<dbReference type="AlphaFoldDB" id="A0A8T5UKX4"/>
<name>A0A8T5UKX4_9EURY</name>
<evidence type="ECO:0000313" key="3">
    <source>
        <dbReference type="Proteomes" id="UP000825933"/>
    </source>
</evidence>
<dbReference type="EMBL" id="JAIOUQ010000001">
    <property type="protein sequence ID" value="MBZ2164482.1"/>
    <property type="molecule type" value="Genomic_DNA"/>
</dbReference>
<protein>
    <submittedName>
        <fullName evidence="2">Uncharacterized protein</fullName>
    </submittedName>
</protein>
<organism evidence="2 3">
    <name type="scientific">Methanobacterium spitsbergense</name>
    <dbReference type="NCBI Taxonomy" id="2874285"/>
    <lineage>
        <taxon>Archaea</taxon>
        <taxon>Methanobacteriati</taxon>
        <taxon>Methanobacteriota</taxon>
        <taxon>Methanomada group</taxon>
        <taxon>Methanobacteria</taxon>
        <taxon>Methanobacteriales</taxon>
        <taxon>Methanobacteriaceae</taxon>
        <taxon>Methanobacterium</taxon>
    </lineage>
</organism>
<proteinExistence type="predicted"/>
<evidence type="ECO:0000313" key="2">
    <source>
        <dbReference type="EMBL" id="MBZ2164482.1"/>
    </source>
</evidence>
<keyword evidence="3" id="KW-1185">Reference proteome</keyword>
<keyword evidence="1" id="KW-0472">Membrane</keyword>
<dbReference type="Proteomes" id="UP000825933">
    <property type="component" value="Unassembled WGS sequence"/>
</dbReference>